<evidence type="ECO:0000259" key="9">
    <source>
        <dbReference type="PROSITE" id="PS51007"/>
    </source>
</evidence>
<dbReference type="GO" id="GO:0009055">
    <property type="term" value="F:electron transfer activity"/>
    <property type="evidence" value="ECO:0007669"/>
    <property type="project" value="InterPro"/>
</dbReference>
<dbReference type="PANTHER" id="PTHR30600:SF10">
    <property type="entry name" value="BLL6722 PROTEIN"/>
    <property type="match status" value="1"/>
</dbReference>
<gene>
    <name evidence="10" type="primary">mauG</name>
    <name evidence="10" type="ORF">MSKU9_0810</name>
</gene>
<dbReference type="InterPro" id="IPR004852">
    <property type="entry name" value="Di-haem_cyt_c_peroxidsae"/>
</dbReference>
<evidence type="ECO:0000256" key="8">
    <source>
        <dbReference type="SAM" id="MobiDB-lite"/>
    </source>
</evidence>
<protein>
    <submittedName>
        <fullName evidence="10">Methylamine utilization protein MauG</fullName>
    </submittedName>
</protein>
<dbReference type="Proteomes" id="UP000315095">
    <property type="component" value="Unassembled WGS sequence"/>
</dbReference>
<evidence type="ECO:0000256" key="3">
    <source>
        <dbReference type="ARBA" id="ARBA00022723"/>
    </source>
</evidence>
<accession>A0A4P5NMJ1</accession>
<evidence type="ECO:0000256" key="7">
    <source>
        <dbReference type="PROSITE-ProRule" id="PRU00433"/>
    </source>
</evidence>
<dbReference type="GO" id="GO:0046872">
    <property type="term" value="F:metal ion binding"/>
    <property type="evidence" value="ECO:0007669"/>
    <property type="project" value="UniProtKB-KW"/>
</dbReference>
<dbReference type="EMBL" id="BDLU01000025">
    <property type="protein sequence ID" value="GCE82669.1"/>
    <property type="molecule type" value="Genomic_DNA"/>
</dbReference>
<proteinExistence type="predicted"/>
<dbReference type="InterPro" id="IPR009056">
    <property type="entry name" value="Cyt_c-like_dom"/>
</dbReference>
<dbReference type="Pfam" id="PF03150">
    <property type="entry name" value="CCP_MauG"/>
    <property type="match status" value="1"/>
</dbReference>
<feature type="domain" description="Cytochrome c" evidence="9">
    <location>
        <begin position="231"/>
        <end position="407"/>
    </location>
</feature>
<sequence length="421" mass="46341">MNTMVSQLFRIALRGMYVIFALMMVMAAPAQVTQGKPLSRVQARSRAQALGVLGRDLFHDARLSASGHMACSSCHDDAHAFAPANNLPVQYGGPDMHRQGHRAVPSLMYLQDVPQFAEHFFDSEDEADESPDNGPTGGLTWDGRVDTARGQGEIPLLSPYEMANTSRRAVLRRALAAGYGPRLDALALIPADDRFGLIVEALATYQQESGLFYPYTSKYDAVLAGRARLSPQEAWGRDLFERVDKGNCASCHVSQTGHDGTPPQFTDYGLIALGVPRNYAIGLNANPAYFDLGLCGPDRTDLSDHPEYCGLFRTPSLRNVATRHVFFHNGVIHSLRQAVAFYVLRDVRPQMWYPTGPDGRVRIYDDLPVRFHPNINMDPPFGPRPGNQPALSDDEIDAVVAFLGTLTDGYVRPVGDVVIKR</sequence>
<evidence type="ECO:0000256" key="4">
    <source>
        <dbReference type="ARBA" id="ARBA00022729"/>
    </source>
</evidence>
<dbReference type="OrthoDB" id="9805202at2"/>
<reference evidence="11" key="1">
    <citation type="submission" date="2017-01" db="EMBL/GenBank/DDBJ databases">
        <title>Komagataeibacter sp. MSKU9 whole genome sequencing project.</title>
        <authorList>
            <person name="Matsutani M."/>
            <person name="Naloka K."/>
            <person name="Theeragool G."/>
            <person name="Yakushi T."/>
            <person name="Matsushita K."/>
        </authorList>
    </citation>
    <scope>NUCLEOTIDE SEQUENCE [LARGE SCALE GENOMIC DNA]</scope>
    <source>
        <strain evidence="11">MSKU9</strain>
    </source>
</reference>
<dbReference type="Gene3D" id="1.10.760.10">
    <property type="entry name" value="Cytochrome c-like domain"/>
    <property type="match status" value="2"/>
</dbReference>
<evidence type="ECO:0000313" key="10">
    <source>
        <dbReference type="EMBL" id="GCE82669.1"/>
    </source>
</evidence>
<feature type="region of interest" description="Disordered" evidence="8">
    <location>
        <begin position="124"/>
        <end position="145"/>
    </location>
</feature>
<evidence type="ECO:0000256" key="6">
    <source>
        <dbReference type="ARBA" id="ARBA00023004"/>
    </source>
</evidence>
<keyword evidence="5" id="KW-0560">Oxidoreductase</keyword>
<evidence type="ECO:0000256" key="2">
    <source>
        <dbReference type="ARBA" id="ARBA00022617"/>
    </source>
</evidence>
<keyword evidence="2 7" id="KW-0349">Heme</keyword>
<dbReference type="RefSeq" id="WP_141260063.1">
    <property type="nucleotide sequence ID" value="NZ_BDLU01000025.1"/>
</dbReference>
<keyword evidence="11" id="KW-1185">Reference proteome</keyword>
<dbReference type="AlphaFoldDB" id="A0A4P5NMJ1"/>
<evidence type="ECO:0000256" key="1">
    <source>
        <dbReference type="ARBA" id="ARBA00004196"/>
    </source>
</evidence>
<dbReference type="InterPro" id="IPR036909">
    <property type="entry name" value="Cyt_c-like_dom_sf"/>
</dbReference>
<keyword evidence="4" id="KW-0732">Signal</keyword>
<dbReference type="PANTHER" id="PTHR30600">
    <property type="entry name" value="CYTOCHROME C PEROXIDASE-RELATED"/>
    <property type="match status" value="1"/>
</dbReference>
<name>A0A4P5NMJ1_9PROT</name>
<dbReference type="GO" id="GO:0004130">
    <property type="term" value="F:cytochrome-c peroxidase activity"/>
    <property type="evidence" value="ECO:0007669"/>
    <property type="project" value="TreeGrafter"/>
</dbReference>
<evidence type="ECO:0000313" key="11">
    <source>
        <dbReference type="Proteomes" id="UP000315095"/>
    </source>
</evidence>
<comment type="subcellular location">
    <subcellularLocation>
        <location evidence="1">Cell envelope</location>
    </subcellularLocation>
</comment>
<dbReference type="GO" id="GO:0020037">
    <property type="term" value="F:heme binding"/>
    <property type="evidence" value="ECO:0007669"/>
    <property type="project" value="InterPro"/>
</dbReference>
<organism evidence="10 11">
    <name type="scientific">Komagataeibacter diospyri</name>
    <dbReference type="NCBI Taxonomy" id="1932662"/>
    <lineage>
        <taxon>Bacteria</taxon>
        <taxon>Pseudomonadati</taxon>
        <taxon>Pseudomonadota</taxon>
        <taxon>Alphaproteobacteria</taxon>
        <taxon>Acetobacterales</taxon>
        <taxon>Acetobacteraceae</taxon>
        <taxon>Komagataeibacter</taxon>
    </lineage>
</organism>
<dbReference type="PROSITE" id="PS51007">
    <property type="entry name" value="CYTC"/>
    <property type="match status" value="1"/>
</dbReference>
<keyword evidence="3 7" id="KW-0479">Metal-binding</keyword>
<comment type="caution">
    <text evidence="10">The sequence shown here is derived from an EMBL/GenBank/DDBJ whole genome shotgun (WGS) entry which is preliminary data.</text>
</comment>
<dbReference type="GO" id="GO:0030313">
    <property type="term" value="C:cell envelope"/>
    <property type="evidence" value="ECO:0007669"/>
    <property type="project" value="UniProtKB-SubCell"/>
</dbReference>
<dbReference type="InterPro" id="IPR051395">
    <property type="entry name" value="Cytochrome_c_Peroxidase/MauG"/>
</dbReference>
<dbReference type="SUPFAM" id="SSF46626">
    <property type="entry name" value="Cytochrome c"/>
    <property type="match status" value="2"/>
</dbReference>
<evidence type="ECO:0000256" key="5">
    <source>
        <dbReference type="ARBA" id="ARBA00023002"/>
    </source>
</evidence>
<keyword evidence="6 7" id="KW-0408">Iron</keyword>